<evidence type="ECO:0000256" key="7">
    <source>
        <dbReference type="SAM" id="Phobius"/>
    </source>
</evidence>
<evidence type="ECO:0000313" key="10">
    <source>
        <dbReference type="Proteomes" id="UP000440578"/>
    </source>
</evidence>
<evidence type="ECO:0000256" key="5">
    <source>
        <dbReference type="PROSITE-ProRule" id="PRU00779"/>
    </source>
</evidence>
<dbReference type="GO" id="GO:0004558">
    <property type="term" value="F:alpha-1,4-glucosidase activity"/>
    <property type="evidence" value="ECO:0007669"/>
    <property type="project" value="TreeGrafter"/>
</dbReference>
<accession>A0A6A4VFC3</accession>
<dbReference type="SUPFAM" id="SSF74650">
    <property type="entry name" value="Galactose mutarotase-like"/>
    <property type="match status" value="1"/>
</dbReference>
<name>A0A6A4VFC3_AMPAM</name>
<dbReference type="Gene3D" id="3.20.20.80">
    <property type="entry name" value="Glycosidases"/>
    <property type="match status" value="1"/>
</dbReference>
<keyword evidence="3 7" id="KW-0472">Membrane</keyword>
<keyword evidence="10" id="KW-1185">Reference proteome</keyword>
<comment type="caution">
    <text evidence="9">The sequence shown here is derived from an EMBL/GenBank/DDBJ whole genome shotgun (WGS) entry which is preliminary data.</text>
</comment>
<dbReference type="OrthoDB" id="5839090at2759"/>
<evidence type="ECO:0000259" key="8">
    <source>
        <dbReference type="PROSITE" id="PS51448"/>
    </source>
</evidence>
<evidence type="ECO:0000256" key="4">
    <source>
        <dbReference type="ARBA" id="ARBA00023157"/>
    </source>
</evidence>
<comment type="similarity">
    <text evidence="2 6">Belongs to the glycosyl hydrolase 31 family.</text>
</comment>
<gene>
    <name evidence="9" type="primary">MGAM_0</name>
    <name evidence="9" type="ORF">FJT64_011802</name>
</gene>
<evidence type="ECO:0000256" key="2">
    <source>
        <dbReference type="ARBA" id="ARBA00007806"/>
    </source>
</evidence>
<dbReference type="GO" id="GO:0005975">
    <property type="term" value="P:carbohydrate metabolic process"/>
    <property type="evidence" value="ECO:0007669"/>
    <property type="project" value="InterPro"/>
</dbReference>
<evidence type="ECO:0000256" key="1">
    <source>
        <dbReference type="ARBA" id="ARBA00004370"/>
    </source>
</evidence>
<comment type="subcellular location">
    <subcellularLocation>
        <location evidence="1">Membrane</location>
    </subcellularLocation>
</comment>
<dbReference type="InterPro" id="IPR017853">
    <property type="entry name" value="GH"/>
</dbReference>
<dbReference type="GO" id="GO:0030246">
    <property type="term" value="F:carbohydrate binding"/>
    <property type="evidence" value="ECO:0007669"/>
    <property type="project" value="InterPro"/>
</dbReference>
<evidence type="ECO:0000256" key="3">
    <source>
        <dbReference type="ARBA" id="ARBA00023136"/>
    </source>
</evidence>
<dbReference type="PANTHER" id="PTHR22762">
    <property type="entry name" value="ALPHA-GLUCOSIDASE"/>
    <property type="match status" value="1"/>
</dbReference>
<dbReference type="InterPro" id="IPR048395">
    <property type="entry name" value="Glyco_hydro_31_C"/>
</dbReference>
<reference evidence="9 10" key="1">
    <citation type="submission" date="2019-07" db="EMBL/GenBank/DDBJ databases">
        <title>Draft genome assembly of a fouling barnacle, Amphibalanus amphitrite (Darwin, 1854): The first reference genome for Thecostraca.</title>
        <authorList>
            <person name="Kim W."/>
        </authorList>
    </citation>
    <scope>NUCLEOTIDE SEQUENCE [LARGE SCALE GENOMIC DNA]</scope>
    <source>
        <strain evidence="9">SNU_AA5</strain>
        <tissue evidence="9">Soma without cirri and trophi</tissue>
    </source>
</reference>
<dbReference type="Pfam" id="PF01055">
    <property type="entry name" value="Glyco_hydro_31_2nd"/>
    <property type="match status" value="1"/>
</dbReference>
<dbReference type="InterPro" id="IPR013780">
    <property type="entry name" value="Glyco_hydro_b"/>
</dbReference>
<organism evidence="9 10">
    <name type="scientific">Amphibalanus amphitrite</name>
    <name type="common">Striped barnacle</name>
    <name type="synonym">Balanus amphitrite</name>
    <dbReference type="NCBI Taxonomy" id="1232801"/>
    <lineage>
        <taxon>Eukaryota</taxon>
        <taxon>Metazoa</taxon>
        <taxon>Ecdysozoa</taxon>
        <taxon>Arthropoda</taxon>
        <taxon>Crustacea</taxon>
        <taxon>Multicrustacea</taxon>
        <taxon>Cirripedia</taxon>
        <taxon>Thoracica</taxon>
        <taxon>Thoracicalcarea</taxon>
        <taxon>Balanomorpha</taxon>
        <taxon>Balanoidea</taxon>
        <taxon>Balanidae</taxon>
        <taxon>Amphibalaninae</taxon>
        <taxon>Amphibalanus</taxon>
    </lineage>
</organism>
<dbReference type="GO" id="GO:0016020">
    <property type="term" value="C:membrane"/>
    <property type="evidence" value="ECO:0007669"/>
    <property type="project" value="UniProtKB-SubCell"/>
</dbReference>
<dbReference type="SUPFAM" id="SSF51011">
    <property type="entry name" value="Glycosyl hydrolase domain"/>
    <property type="match status" value="1"/>
</dbReference>
<dbReference type="Proteomes" id="UP000440578">
    <property type="component" value="Unassembled WGS sequence"/>
</dbReference>
<dbReference type="PANTHER" id="PTHR22762:SF131">
    <property type="entry name" value="GLYCOSIDE HYDROLASE FAMILY 31 N-TERMINAL DOMAIN-CONTAINING PROTEIN"/>
    <property type="match status" value="1"/>
</dbReference>
<dbReference type="EMBL" id="VIIS01001991">
    <property type="protein sequence ID" value="KAF0289970.1"/>
    <property type="molecule type" value="Genomic_DNA"/>
</dbReference>
<dbReference type="InterPro" id="IPR011013">
    <property type="entry name" value="Gal_mutarotase_sf_dom"/>
</dbReference>
<keyword evidence="7" id="KW-1133">Transmembrane helix</keyword>
<dbReference type="PROSITE" id="PS51448">
    <property type="entry name" value="P_TREFOIL_2"/>
    <property type="match status" value="1"/>
</dbReference>
<proteinExistence type="inferred from homology"/>
<keyword evidence="7" id="KW-0812">Transmembrane</keyword>
<evidence type="ECO:0000313" key="9">
    <source>
        <dbReference type="EMBL" id="KAF0289970.1"/>
    </source>
</evidence>
<sequence>MDYEKDDQEQLVEDNRPITWKDGVSDALTSRPALFTYLTVTCVTIGLLIPMWFLIYYPLDLEMAIYTRGSCMIATKYRFPCLVGEENTTDLTCALAGCCWYDEEGSADQGPAKCFHSMPASYTYKMHNSTVGPNSISADLTAYSFADAEARRAVRTPYNNSALPHVTASVTIAEPERVLLEMGPPPAVALTANSDSHPVSVNGSVLTIASNTGPEWDFFAVVSRTSTGQALVDTRLGATIVSDQYTEFTVVPASTAVYGLGQAFHSTLRRTFDWPPRTAMFGRSRLFSEGSHPFYMCIEPSGDVHGVYLETSAPVEVQLMPGPSITFRVLDSRVKLHVLAGPTPADVTDQYTQLVGRPRLPPLWALGFHLCREGDVGSFDTVMEQMVASRIPFESDCVDATALLPLGFEASEEFLNGSQKLHAMNRHVMAAVAPHLPLYRDPVGEENTAYPPYEDADVQGLLLRNDNNTDNVYGELYDLSRNRTWNVSYVDYSNTATVGWAKPLYQGLITNNSIDGFFLMRNTPTNDGEDMCNDSLPFVPNLGDSKTLSNGTVCMLSKQASGDHLTSHNRYGQEQTRTVREATKDTFPSLMLTSTSTSPGSGLQGGHFATGMTADWTSLSLALVETLELGLYGIPQSGYPICGSRNSTSIPTDDTERLETLCLLWYQLLPYLPLAVSHYEAGHLPRNPTQMSSSFKLSVLAQVSQRYVFIPYHYTLLVEASQTGVPPLRPLWYEFAQDNATWDIDQQLLLGPALMIAPALTEGQQIVELYLPGSCWYEYFQGFRPKDDIGPGWVKLPVPAQQTLIYQRAGSVIFNQQASETLSQQRVDGIYSATVALTCEEGYQASGTLYLPGDDAAIGPGSVTVTVRDNSTVEIVSGLSRPFCDFYYNHNYTSVLKQVQIFGITESVTNVTLALTPAGGAPLPPTVLTDPIHQTLEPPALIVQDVNLDWCRFERAEITWTVAELV</sequence>
<comment type="caution">
    <text evidence="5">Lacks conserved residue(s) required for the propagation of feature annotation.</text>
</comment>
<evidence type="ECO:0000256" key="6">
    <source>
        <dbReference type="RuleBase" id="RU361185"/>
    </source>
</evidence>
<dbReference type="Gene3D" id="2.60.40.1760">
    <property type="entry name" value="glycosyl hydrolase (family 31)"/>
    <property type="match status" value="1"/>
</dbReference>
<dbReference type="Gene3D" id="4.10.110.10">
    <property type="entry name" value="Spasmolytic Protein, domain 1"/>
    <property type="match status" value="1"/>
</dbReference>
<dbReference type="InterPro" id="IPR044913">
    <property type="entry name" value="P_trefoil_dom_sf"/>
</dbReference>
<dbReference type="Gene3D" id="2.60.40.1180">
    <property type="entry name" value="Golgi alpha-mannosidase II"/>
    <property type="match status" value="1"/>
</dbReference>
<dbReference type="InterPro" id="IPR000519">
    <property type="entry name" value="P_trefoil_dom"/>
</dbReference>
<feature type="transmembrane region" description="Helical" evidence="7">
    <location>
        <begin position="34"/>
        <end position="57"/>
    </location>
</feature>
<dbReference type="SUPFAM" id="SSF57492">
    <property type="entry name" value="Trefoil"/>
    <property type="match status" value="1"/>
</dbReference>
<feature type="domain" description="P-type" evidence="8">
    <location>
        <begin position="69"/>
        <end position="118"/>
    </location>
</feature>
<dbReference type="CDD" id="cd14752">
    <property type="entry name" value="GH31_N"/>
    <property type="match status" value="1"/>
</dbReference>
<protein>
    <submittedName>
        <fullName evidence="9">Maltase-glucoamylase, intestinal</fullName>
    </submittedName>
</protein>
<keyword evidence="6" id="KW-0326">Glycosidase</keyword>
<dbReference type="AlphaFoldDB" id="A0A6A4VFC3"/>
<dbReference type="InterPro" id="IPR000322">
    <property type="entry name" value="Glyco_hydro_31_TIM"/>
</dbReference>
<dbReference type="Pfam" id="PF21365">
    <property type="entry name" value="Glyco_hydro_31_3rd"/>
    <property type="match status" value="1"/>
</dbReference>
<dbReference type="SUPFAM" id="SSF51445">
    <property type="entry name" value="(Trans)glycosidases"/>
    <property type="match status" value="1"/>
</dbReference>
<keyword evidence="6" id="KW-0378">Hydrolase</keyword>
<keyword evidence="4" id="KW-1015">Disulfide bond</keyword>